<name>A0A381Y0I9_9ZZZZ</name>
<dbReference type="AlphaFoldDB" id="A0A381Y0I9"/>
<proteinExistence type="predicted"/>
<evidence type="ECO:0000313" key="1">
    <source>
        <dbReference type="EMBL" id="SVA70202.1"/>
    </source>
</evidence>
<sequence>MATKAEHITALKAEYSSLTKLADGVRSTLSDSEYEATIDDWATTRAAEDVRKALIESGGETANYAELRTSVHSGHGYKSLPDQLDQLYHDIDDGKLDKTGAWYLGVKAVKDKYTKPA</sequence>
<reference evidence="1" key="1">
    <citation type="submission" date="2018-05" db="EMBL/GenBank/DDBJ databases">
        <authorList>
            <person name="Lanie J.A."/>
            <person name="Ng W.-L."/>
            <person name="Kazmierczak K.M."/>
            <person name="Andrzejewski T.M."/>
            <person name="Davidsen T.M."/>
            <person name="Wayne K.J."/>
            <person name="Tettelin H."/>
            <person name="Glass J.I."/>
            <person name="Rusch D."/>
            <person name="Podicherti R."/>
            <person name="Tsui H.-C.T."/>
            <person name="Winkler M.E."/>
        </authorList>
    </citation>
    <scope>NUCLEOTIDE SEQUENCE</scope>
</reference>
<dbReference type="EMBL" id="UINC01016957">
    <property type="protein sequence ID" value="SVA70202.1"/>
    <property type="molecule type" value="Genomic_DNA"/>
</dbReference>
<organism evidence="1">
    <name type="scientific">marine metagenome</name>
    <dbReference type="NCBI Taxonomy" id="408172"/>
    <lineage>
        <taxon>unclassified sequences</taxon>
        <taxon>metagenomes</taxon>
        <taxon>ecological metagenomes</taxon>
    </lineage>
</organism>
<accession>A0A381Y0I9</accession>
<gene>
    <name evidence="1" type="ORF">METZ01_LOCUS123056</name>
</gene>
<protein>
    <submittedName>
        <fullName evidence="1">Uncharacterized protein</fullName>
    </submittedName>
</protein>